<protein>
    <submittedName>
        <fullName evidence="3">ArsR family transcriptional regulator</fullName>
    </submittedName>
</protein>
<keyword evidence="1" id="KW-0238">DNA-binding</keyword>
<reference evidence="3 4" key="1">
    <citation type="submission" date="2019-03" db="EMBL/GenBank/DDBJ databases">
        <title>Genomic Encyclopedia of Type Strains, Phase IV (KMG-IV): sequencing the most valuable type-strain genomes for metagenomic binning, comparative biology and taxonomic classification.</title>
        <authorList>
            <person name="Goeker M."/>
        </authorList>
    </citation>
    <scope>NUCLEOTIDE SEQUENCE [LARGE SCALE GENOMIC DNA]</scope>
    <source>
        <strain evidence="3 4">DSM 17974</strain>
    </source>
</reference>
<dbReference type="SUPFAM" id="SSF46785">
    <property type="entry name" value="Winged helix' DNA-binding domain"/>
    <property type="match status" value="1"/>
</dbReference>
<dbReference type="InterPro" id="IPR001845">
    <property type="entry name" value="HTH_ArsR_DNA-bd_dom"/>
</dbReference>
<dbReference type="InterPro" id="IPR036390">
    <property type="entry name" value="WH_DNA-bd_sf"/>
</dbReference>
<organism evidence="3 4">
    <name type="scientific">Alicyclobacillus sacchari</name>
    <dbReference type="NCBI Taxonomy" id="392010"/>
    <lineage>
        <taxon>Bacteria</taxon>
        <taxon>Bacillati</taxon>
        <taxon>Bacillota</taxon>
        <taxon>Bacilli</taxon>
        <taxon>Bacillales</taxon>
        <taxon>Alicyclobacillaceae</taxon>
        <taxon>Alicyclobacillus</taxon>
    </lineage>
</organism>
<dbReference type="EMBL" id="SORF01000019">
    <property type="protein sequence ID" value="TDY40596.1"/>
    <property type="molecule type" value="Genomic_DNA"/>
</dbReference>
<dbReference type="InterPro" id="IPR036388">
    <property type="entry name" value="WH-like_DNA-bd_sf"/>
</dbReference>
<proteinExistence type="predicted"/>
<comment type="caution">
    <text evidence="3">The sequence shown here is derived from an EMBL/GenBank/DDBJ whole genome shotgun (WGS) entry which is preliminary data.</text>
</comment>
<dbReference type="AlphaFoldDB" id="A0A4R8LCA2"/>
<dbReference type="InterPro" id="IPR011991">
    <property type="entry name" value="ArsR-like_HTH"/>
</dbReference>
<dbReference type="GO" id="GO:0003700">
    <property type="term" value="F:DNA-binding transcription factor activity"/>
    <property type="evidence" value="ECO:0007669"/>
    <property type="project" value="InterPro"/>
</dbReference>
<dbReference type="Proteomes" id="UP000294581">
    <property type="component" value="Unassembled WGS sequence"/>
</dbReference>
<dbReference type="Pfam" id="PF12840">
    <property type="entry name" value="HTH_20"/>
    <property type="match status" value="1"/>
</dbReference>
<gene>
    <name evidence="3" type="ORF">C7445_11916</name>
</gene>
<evidence type="ECO:0000313" key="4">
    <source>
        <dbReference type="Proteomes" id="UP000294581"/>
    </source>
</evidence>
<evidence type="ECO:0000259" key="2">
    <source>
        <dbReference type="SMART" id="SM00418"/>
    </source>
</evidence>
<dbReference type="SMART" id="SM00418">
    <property type="entry name" value="HTH_ARSR"/>
    <property type="match status" value="1"/>
</dbReference>
<dbReference type="Gene3D" id="1.10.10.10">
    <property type="entry name" value="Winged helix-like DNA-binding domain superfamily/Winged helix DNA-binding domain"/>
    <property type="match status" value="1"/>
</dbReference>
<evidence type="ECO:0000256" key="1">
    <source>
        <dbReference type="ARBA" id="ARBA00023125"/>
    </source>
</evidence>
<evidence type="ECO:0000313" key="3">
    <source>
        <dbReference type="EMBL" id="TDY40596.1"/>
    </source>
</evidence>
<name>A0A4R8LCA2_9BACL</name>
<accession>A0A4R8LCA2</accession>
<keyword evidence="4" id="KW-1185">Reference proteome</keyword>
<dbReference type="GO" id="GO:0003677">
    <property type="term" value="F:DNA binding"/>
    <property type="evidence" value="ECO:0007669"/>
    <property type="project" value="UniProtKB-KW"/>
</dbReference>
<dbReference type="CDD" id="cd00090">
    <property type="entry name" value="HTH_ARSR"/>
    <property type="match status" value="1"/>
</dbReference>
<feature type="domain" description="HTH arsR-type" evidence="2">
    <location>
        <begin position="15"/>
        <end position="128"/>
    </location>
</feature>
<sequence length="158" mass="18125">MRDMNKLKSMYVTPAQMKLLSNSIRTQIMYVLLSEAMTAKQVADKLGESPGNVHYHVQKLYYGGLIELVETKEISGVVEKYYRSKADSFELNVSNNDTNLVHYNGSRMFAYLKLSQPELQELMDELAELLSKWERRLNVSPDSVEIVIDSSIILSKNR</sequence>